<name>A0A081C0V3_VECG1</name>
<evidence type="ECO:0000313" key="3">
    <source>
        <dbReference type="Proteomes" id="UP000030661"/>
    </source>
</evidence>
<dbReference type="SUPFAM" id="SSF88713">
    <property type="entry name" value="Glycoside hydrolase/deacetylase"/>
    <property type="match status" value="1"/>
</dbReference>
<organism evidence="2">
    <name type="scientific">Vecturithrix granuli</name>
    <dbReference type="NCBI Taxonomy" id="1499967"/>
    <lineage>
        <taxon>Bacteria</taxon>
        <taxon>Candidatus Moduliflexota</taxon>
        <taxon>Candidatus Vecturitrichia</taxon>
        <taxon>Candidatus Vecturitrichales</taxon>
        <taxon>Candidatus Vecturitrichaceae</taxon>
        <taxon>Candidatus Vecturithrix</taxon>
    </lineage>
</organism>
<dbReference type="InterPro" id="IPR002509">
    <property type="entry name" value="NODB_dom"/>
</dbReference>
<dbReference type="Gene3D" id="3.20.20.370">
    <property type="entry name" value="Glycoside hydrolase/deacetylase"/>
    <property type="match status" value="1"/>
</dbReference>
<dbReference type="HOGENOM" id="CLU_976396_0_0_0"/>
<dbReference type="InterPro" id="IPR011330">
    <property type="entry name" value="Glyco_hydro/deAcase_b/a-brl"/>
</dbReference>
<feature type="domain" description="NodB homology" evidence="1">
    <location>
        <begin position="49"/>
        <end position="138"/>
    </location>
</feature>
<dbReference type="STRING" id="1499967.U27_05181"/>
<evidence type="ECO:0000259" key="1">
    <source>
        <dbReference type="Pfam" id="PF01522"/>
    </source>
</evidence>
<sequence>MSYYIPAYDVEAIYPWWELGDQKYSADLYQQSVSYSGQLLQECLDGIAAVAEVHRKKNLPATFFLVGKLVEHAASELRAILDDDLFDLQCHSYTHADVLQVAADEQALKHELQDAKRLIEDTFGREVLGFTTPAGFPDGLAGRQRLLQKFWEAGYRYIRSVGMGPFHTIPAPLTQPFWYAEDGYPDLLELGLHAWHDNVLSGQPFAIHWPPILPWGYPANVPQTAAEMYAAYAPGIEYVAQNNLRTYIPCFHPWAIYRIDQHALHIELLLTHAMQRMSVVSCTQFYELSKNHE</sequence>
<dbReference type="eggNOG" id="COG0726">
    <property type="taxonomic scope" value="Bacteria"/>
</dbReference>
<dbReference type="GO" id="GO:0016810">
    <property type="term" value="F:hydrolase activity, acting on carbon-nitrogen (but not peptide) bonds"/>
    <property type="evidence" value="ECO:0007669"/>
    <property type="project" value="InterPro"/>
</dbReference>
<proteinExistence type="predicted"/>
<dbReference type="Proteomes" id="UP000030661">
    <property type="component" value="Unassembled WGS sequence"/>
</dbReference>
<accession>A0A081C0V3</accession>
<dbReference type="AlphaFoldDB" id="A0A081C0V3"/>
<evidence type="ECO:0000313" key="2">
    <source>
        <dbReference type="EMBL" id="GAK58208.1"/>
    </source>
</evidence>
<keyword evidence="3" id="KW-1185">Reference proteome</keyword>
<dbReference type="GO" id="GO:0005975">
    <property type="term" value="P:carbohydrate metabolic process"/>
    <property type="evidence" value="ECO:0007669"/>
    <property type="project" value="InterPro"/>
</dbReference>
<gene>
    <name evidence="2" type="ORF">U27_05181</name>
</gene>
<protein>
    <submittedName>
        <fullName evidence="2">Polysaccharide deacetylase</fullName>
    </submittedName>
</protein>
<dbReference type="CDD" id="cd10918">
    <property type="entry name" value="CE4_NodB_like_5s_6s"/>
    <property type="match status" value="1"/>
</dbReference>
<reference evidence="2" key="1">
    <citation type="journal article" date="2015" name="PeerJ">
        <title>First genomic representation of candidate bacterial phylum KSB3 points to enhanced environmental sensing as a trigger of wastewater bulking.</title>
        <authorList>
            <person name="Sekiguchi Y."/>
            <person name="Ohashi A."/>
            <person name="Parks D.H."/>
            <person name="Yamauchi T."/>
            <person name="Tyson G.W."/>
            <person name="Hugenholtz P."/>
        </authorList>
    </citation>
    <scope>NUCLEOTIDE SEQUENCE [LARGE SCALE GENOMIC DNA]</scope>
</reference>
<dbReference type="EMBL" id="DF820467">
    <property type="protein sequence ID" value="GAK58208.1"/>
    <property type="molecule type" value="Genomic_DNA"/>
</dbReference>
<dbReference type="Pfam" id="PF01522">
    <property type="entry name" value="Polysacc_deac_1"/>
    <property type="match status" value="1"/>
</dbReference>